<evidence type="ECO:0000256" key="1">
    <source>
        <dbReference type="SAM" id="MobiDB-lite"/>
    </source>
</evidence>
<dbReference type="SUPFAM" id="SSF56112">
    <property type="entry name" value="Protein kinase-like (PK-like)"/>
    <property type="match status" value="1"/>
</dbReference>
<evidence type="ECO:0000313" key="4">
    <source>
        <dbReference type="Proteomes" id="UP000184383"/>
    </source>
</evidence>
<dbReference type="GO" id="GO:0005524">
    <property type="term" value="F:ATP binding"/>
    <property type="evidence" value="ECO:0007669"/>
    <property type="project" value="InterPro"/>
</dbReference>
<dbReference type="PROSITE" id="PS50011">
    <property type="entry name" value="PROTEIN_KINASE_DOM"/>
    <property type="match status" value="1"/>
</dbReference>
<dbReference type="SMART" id="SM00220">
    <property type="entry name" value="S_TKc"/>
    <property type="match status" value="1"/>
</dbReference>
<dbReference type="GO" id="GO:0004672">
    <property type="term" value="F:protein kinase activity"/>
    <property type="evidence" value="ECO:0007669"/>
    <property type="project" value="InterPro"/>
</dbReference>
<dbReference type="InterPro" id="IPR011009">
    <property type="entry name" value="Kinase-like_dom_sf"/>
</dbReference>
<dbReference type="VEuPathDB" id="FungiDB:ASPWEDRAFT_412830"/>
<dbReference type="AlphaFoldDB" id="A0A1L9RNR8"/>
<gene>
    <name evidence="3" type="ORF">ASPWEDRAFT_412830</name>
</gene>
<organism evidence="3 4">
    <name type="scientific">Aspergillus wentii DTO 134E9</name>
    <dbReference type="NCBI Taxonomy" id="1073089"/>
    <lineage>
        <taxon>Eukaryota</taxon>
        <taxon>Fungi</taxon>
        <taxon>Dikarya</taxon>
        <taxon>Ascomycota</taxon>
        <taxon>Pezizomycotina</taxon>
        <taxon>Eurotiomycetes</taxon>
        <taxon>Eurotiomycetidae</taxon>
        <taxon>Eurotiales</taxon>
        <taxon>Aspergillaceae</taxon>
        <taxon>Aspergillus</taxon>
        <taxon>Aspergillus subgen. Cremei</taxon>
    </lineage>
</organism>
<sequence>MSSITSLWWPEDRVKATICPEYVVSQLQPASLPRLVSPLPWGEGLTSETYLDWIIAKAGRLFLILVDIGIPERIFALVDESFDDVDLPIASHSIDRLNLSPDGENVALDIKFFHAQWRFLVRGIGEGEHVKYTENEGVPVELQRSETSLAKEGVEKVILAGAVCKLYLRTRVTIGGAPHFFEEDEVLEEVRSLRRLSHEHVFSIYGSYFVDNTICILFSGMYERTLMSFLSDVPQHFKRLPKPERRQILINWPHCLASGLSWLHAHGQAHGAIRPSNIFVDSEYRIFLGQYEALDTLLPPVKVDDVQAYQYGAPERWVRSAAVQDTGSNRSLLPSGGRTGRKQPSRPGKLNLVGLKYFQKSDSSADGAASDSVASHGTAIRIGFPDSPSRFSFALSSSSSGSSDGSARKRGVSSLRRPIFYTPSISSSNSSGSSSSRPVSTVYNPVGLPSANQHAAVVHTWQSHQTNPEMSDMFSLGAVMLDIFTHLCKRKLSTFVHHRGAKNRTAGRGGGVADSSFHLDRNMGQVSSWITLLDHDAKKRKDSTFNAVRSMLAMVRTMLDKDPVSRPSAVQVEQYFSHTIQKLEGIVNLHCKSKIPIRAKSRSPLRETRNRETGDDHRPKPRLSNLTIPTSSTSSPFTTPLPSPSIIEPGGILHLPGIQPSPAASVSNFDLPAWSDSDDEDDEEYRKAHENAPWHDPGHLLSPMTSNDSALGYGVAVSP</sequence>
<dbReference type="PANTHER" id="PTHR44305">
    <property type="entry name" value="SI:DKEY-192D15.2-RELATED"/>
    <property type="match status" value="1"/>
</dbReference>
<proteinExistence type="predicted"/>
<accession>A0A1L9RNR8</accession>
<dbReference type="Gene3D" id="1.10.510.10">
    <property type="entry name" value="Transferase(Phosphotransferase) domain 1"/>
    <property type="match status" value="2"/>
</dbReference>
<evidence type="ECO:0000259" key="2">
    <source>
        <dbReference type="PROSITE" id="PS50011"/>
    </source>
</evidence>
<feature type="compositionally biased region" description="Polar residues" evidence="1">
    <location>
        <begin position="323"/>
        <end position="332"/>
    </location>
</feature>
<dbReference type="GeneID" id="63751365"/>
<evidence type="ECO:0000313" key="3">
    <source>
        <dbReference type="EMBL" id="OJJ36564.1"/>
    </source>
</evidence>
<dbReference type="STRING" id="1073089.A0A1L9RNR8"/>
<feature type="domain" description="Protein kinase" evidence="2">
    <location>
        <begin position="118"/>
        <end position="576"/>
    </location>
</feature>
<dbReference type="OrthoDB" id="4062651at2759"/>
<dbReference type="PANTHER" id="PTHR44305:SF24">
    <property type="entry name" value="TYROSINE-PROTEIN KINASE C03B1.5-RELATED"/>
    <property type="match status" value="1"/>
</dbReference>
<feature type="region of interest" description="Disordered" evidence="1">
    <location>
        <begin position="323"/>
        <end position="349"/>
    </location>
</feature>
<dbReference type="InterPro" id="IPR000719">
    <property type="entry name" value="Prot_kinase_dom"/>
</dbReference>
<dbReference type="RefSeq" id="XP_040690240.1">
    <property type="nucleotide sequence ID" value="XM_040835517.1"/>
</dbReference>
<feature type="compositionally biased region" description="Basic and acidic residues" evidence="1">
    <location>
        <begin position="604"/>
        <end position="618"/>
    </location>
</feature>
<reference evidence="4" key="1">
    <citation type="journal article" date="2017" name="Genome Biol.">
        <title>Comparative genomics reveals high biological diversity and specific adaptations in the industrially and medically important fungal genus Aspergillus.</title>
        <authorList>
            <person name="de Vries R.P."/>
            <person name="Riley R."/>
            <person name="Wiebenga A."/>
            <person name="Aguilar-Osorio G."/>
            <person name="Amillis S."/>
            <person name="Uchima C.A."/>
            <person name="Anderluh G."/>
            <person name="Asadollahi M."/>
            <person name="Askin M."/>
            <person name="Barry K."/>
            <person name="Battaglia E."/>
            <person name="Bayram O."/>
            <person name="Benocci T."/>
            <person name="Braus-Stromeyer S.A."/>
            <person name="Caldana C."/>
            <person name="Canovas D."/>
            <person name="Cerqueira G.C."/>
            <person name="Chen F."/>
            <person name="Chen W."/>
            <person name="Choi C."/>
            <person name="Clum A."/>
            <person name="Dos Santos R.A."/>
            <person name="Damasio A.R."/>
            <person name="Diallinas G."/>
            <person name="Emri T."/>
            <person name="Fekete E."/>
            <person name="Flipphi M."/>
            <person name="Freyberg S."/>
            <person name="Gallo A."/>
            <person name="Gournas C."/>
            <person name="Habgood R."/>
            <person name="Hainaut M."/>
            <person name="Harispe M.L."/>
            <person name="Henrissat B."/>
            <person name="Hilden K.S."/>
            <person name="Hope R."/>
            <person name="Hossain A."/>
            <person name="Karabika E."/>
            <person name="Karaffa L."/>
            <person name="Karanyi Z."/>
            <person name="Krasevec N."/>
            <person name="Kuo A."/>
            <person name="Kusch H."/>
            <person name="LaButti K."/>
            <person name="Lagendijk E.L."/>
            <person name="Lapidus A."/>
            <person name="Levasseur A."/>
            <person name="Lindquist E."/>
            <person name="Lipzen A."/>
            <person name="Logrieco A.F."/>
            <person name="MacCabe A."/>
            <person name="Maekelae M.R."/>
            <person name="Malavazi I."/>
            <person name="Melin P."/>
            <person name="Meyer V."/>
            <person name="Mielnichuk N."/>
            <person name="Miskei M."/>
            <person name="Molnar A.P."/>
            <person name="Mule G."/>
            <person name="Ngan C.Y."/>
            <person name="Orejas M."/>
            <person name="Orosz E."/>
            <person name="Ouedraogo J.P."/>
            <person name="Overkamp K.M."/>
            <person name="Park H.-S."/>
            <person name="Perrone G."/>
            <person name="Piumi F."/>
            <person name="Punt P.J."/>
            <person name="Ram A.F."/>
            <person name="Ramon A."/>
            <person name="Rauscher S."/>
            <person name="Record E."/>
            <person name="Riano-Pachon D.M."/>
            <person name="Robert V."/>
            <person name="Roehrig J."/>
            <person name="Ruller R."/>
            <person name="Salamov A."/>
            <person name="Salih N.S."/>
            <person name="Samson R.A."/>
            <person name="Sandor E."/>
            <person name="Sanguinetti M."/>
            <person name="Schuetze T."/>
            <person name="Sepcic K."/>
            <person name="Shelest E."/>
            <person name="Sherlock G."/>
            <person name="Sophianopoulou V."/>
            <person name="Squina F.M."/>
            <person name="Sun H."/>
            <person name="Susca A."/>
            <person name="Todd R.B."/>
            <person name="Tsang A."/>
            <person name="Unkles S.E."/>
            <person name="van de Wiele N."/>
            <person name="van Rossen-Uffink D."/>
            <person name="Oliveira J.V."/>
            <person name="Vesth T.C."/>
            <person name="Visser J."/>
            <person name="Yu J.-H."/>
            <person name="Zhou M."/>
            <person name="Andersen M.R."/>
            <person name="Archer D.B."/>
            <person name="Baker S.E."/>
            <person name="Benoit I."/>
            <person name="Brakhage A.A."/>
            <person name="Braus G.H."/>
            <person name="Fischer R."/>
            <person name="Frisvad J.C."/>
            <person name="Goldman G.H."/>
            <person name="Houbraken J."/>
            <person name="Oakley B."/>
            <person name="Pocsi I."/>
            <person name="Scazzocchio C."/>
            <person name="Seiboth B."/>
            <person name="vanKuyk P.A."/>
            <person name="Wortman J."/>
            <person name="Dyer P.S."/>
            <person name="Grigoriev I.V."/>
        </authorList>
    </citation>
    <scope>NUCLEOTIDE SEQUENCE [LARGE SCALE GENOMIC DNA]</scope>
    <source>
        <strain evidence="4">DTO 134E9</strain>
    </source>
</reference>
<keyword evidence="4" id="KW-1185">Reference proteome</keyword>
<feature type="region of interest" description="Disordered" evidence="1">
    <location>
        <begin position="598"/>
        <end position="719"/>
    </location>
</feature>
<name>A0A1L9RNR8_ASPWE</name>
<protein>
    <recommendedName>
        <fullName evidence="2">Protein kinase domain-containing protein</fullName>
    </recommendedName>
</protein>
<feature type="compositionally biased region" description="Low complexity" evidence="1">
    <location>
        <begin position="623"/>
        <end position="647"/>
    </location>
</feature>
<dbReference type="InterPro" id="IPR053083">
    <property type="entry name" value="TF_kinase-domain_protein"/>
</dbReference>
<feature type="compositionally biased region" description="Basic and acidic residues" evidence="1">
    <location>
        <begin position="684"/>
        <end position="698"/>
    </location>
</feature>
<dbReference type="Pfam" id="PF00069">
    <property type="entry name" value="Pkinase"/>
    <property type="match status" value="1"/>
</dbReference>
<dbReference type="Proteomes" id="UP000184383">
    <property type="component" value="Unassembled WGS sequence"/>
</dbReference>
<dbReference type="EMBL" id="KV878211">
    <property type="protein sequence ID" value="OJJ36564.1"/>
    <property type="molecule type" value="Genomic_DNA"/>
</dbReference>